<gene>
    <name evidence="7" type="ORF">MANES_11G032000v8</name>
</gene>
<keyword evidence="2 6" id="KW-0732">Signal</keyword>
<dbReference type="CDD" id="cd07535">
    <property type="entry name" value="HAD_VSP"/>
    <property type="match status" value="1"/>
</dbReference>
<dbReference type="Gramene" id="Manes.11G032000.1.v8.1">
    <property type="protein sequence ID" value="Manes.11G032000.1.v8.1.CDS"/>
    <property type="gene ID" value="Manes.11G032000.v8.1"/>
</dbReference>
<feature type="signal peptide" evidence="6">
    <location>
        <begin position="1"/>
        <end position="17"/>
    </location>
</feature>
<dbReference type="GO" id="GO:0045735">
    <property type="term" value="F:nutrient reservoir activity"/>
    <property type="evidence" value="ECO:0007669"/>
    <property type="project" value="UniProtKB-UniRule"/>
</dbReference>
<dbReference type="GO" id="GO:0006952">
    <property type="term" value="P:defense response"/>
    <property type="evidence" value="ECO:0000318"/>
    <property type="project" value="GO_Central"/>
</dbReference>
<dbReference type="PIRSF" id="PIRSF002674">
    <property type="entry name" value="VSP"/>
    <property type="match status" value="1"/>
</dbReference>
<dbReference type="Pfam" id="PF03767">
    <property type="entry name" value="Acid_phosphat_B"/>
    <property type="match status" value="1"/>
</dbReference>
<evidence type="ECO:0008006" key="9">
    <source>
        <dbReference type="Google" id="ProtNLM"/>
    </source>
</evidence>
<dbReference type="GO" id="GO:0003993">
    <property type="term" value="F:acid phosphatase activity"/>
    <property type="evidence" value="ECO:0000318"/>
    <property type="project" value="GO_Central"/>
</dbReference>
<feature type="chain" id="PRO_5012383846" description="Acid phosphatase" evidence="6">
    <location>
        <begin position="18"/>
        <end position="261"/>
    </location>
</feature>
<dbReference type="InterPro" id="IPR010028">
    <property type="entry name" value="Acid_phosphatase_pln"/>
</dbReference>
<proteinExistence type="inferred from homology"/>
<dbReference type="NCBIfam" id="TIGR01675">
    <property type="entry name" value="plant-AP"/>
    <property type="match status" value="1"/>
</dbReference>
<dbReference type="STRING" id="3983.A0A2C9UZG7"/>
<evidence type="ECO:0000256" key="6">
    <source>
        <dbReference type="SAM" id="SignalP"/>
    </source>
</evidence>
<keyword evidence="3 5" id="KW-0758">Storage protein</keyword>
<dbReference type="InterPro" id="IPR023214">
    <property type="entry name" value="HAD_sf"/>
</dbReference>
<keyword evidence="4" id="KW-0325">Glycoprotein</keyword>
<dbReference type="InterPro" id="IPR005519">
    <property type="entry name" value="Acid_phosphat_B-like"/>
</dbReference>
<dbReference type="Gene3D" id="3.40.50.1000">
    <property type="entry name" value="HAD superfamily/HAD-like"/>
    <property type="match status" value="1"/>
</dbReference>
<evidence type="ECO:0000256" key="1">
    <source>
        <dbReference type="ARBA" id="ARBA00002410"/>
    </source>
</evidence>
<accession>A0A2C9UZG7</accession>
<evidence type="ECO:0000313" key="8">
    <source>
        <dbReference type="Proteomes" id="UP000091857"/>
    </source>
</evidence>
<evidence type="ECO:0000256" key="3">
    <source>
        <dbReference type="ARBA" id="ARBA00022761"/>
    </source>
</evidence>
<keyword evidence="8" id="KW-1185">Reference proteome</keyword>
<evidence type="ECO:0000256" key="2">
    <source>
        <dbReference type="ARBA" id="ARBA00022729"/>
    </source>
</evidence>
<dbReference type="AlphaFoldDB" id="A0A2C9UZG7"/>
<dbReference type="SUPFAM" id="SSF56784">
    <property type="entry name" value="HAD-like"/>
    <property type="match status" value="1"/>
</dbReference>
<evidence type="ECO:0000313" key="7">
    <source>
        <dbReference type="EMBL" id="OAY36584.1"/>
    </source>
</evidence>
<dbReference type="EMBL" id="CM004397">
    <property type="protein sequence ID" value="OAY36584.1"/>
    <property type="molecule type" value="Genomic_DNA"/>
</dbReference>
<dbReference type="PANTHER" id="PTHR31284">
    <property type="entry name" value="ACID PHOSPHATASE-LIKE PROTEIN"/>
    <property type="match status" value="1"/>
</dbReference>
<reference evidence="8" key="1">
    <citation type="journal article" date="2016" name="Nat. Biotechnol.">
        <title>Sequencing wild and cultivated cassava and related species reveals extensive interspecific hybridization and genetic diversity.</title>
        <authorList>
            <person name="Bredeson J.V."/>
            <person name="Lyons J.B."/>
            <person name="Prochnik S.E."/>
            <person name="Wu G.A."/>
            <person name="Ha C.M."/>
            <person name="Edsinger-Gonzales E."/>
            <person name="Grimwood J."/>
            <person name="Schmutz J."/>
            <person name="Rabbi I.Y."/>
            <person name="Egesi C."/>
            <person name="Nauluvula P."/>
            <person name="Lebot V."/>
            <person name="Ndunguru J."/>
            <person name="Mkamilo G."/>
            <person name="Bart R.S."/>
            <person name="Setter T.L."/>
            <person name="Gleadow R.M."/>
            <person name="Kulakow P."/>
            <person name="Ferguson M.E."/>
            <person name="Rounsley S."/>
            <person name="Rokhsar D.S."/>
        </authorList>
    </citation>
    <scope>NUCLEOTIDE SEQUENCE [LARGE SCALE GENOMIC DNA]</scope>
    <source>
        <strain evidence="8">cv. AM560-2</strain>
    </source>
</reference>
<comment type="similarity">
    <text evidence="5">Belongs to the APS1/VSP family.</text>
</comment>
<evidence type="ECO:0000256" key="5">
    <source>
        <dbReference type="PIRNR" id="PIRNR002674"/>
    </source>
</evidence>
<comment type="function">
    <text evidence="1 5">May function as somatic storage protein during early seedling development.</text>
</comment>
<protein>
    <recommendedName>
        <fullName evidence="9">Acid phosphatase</fullName>
    </recommendedName>
</protein>
<sequence length="261" mass="29009">MAFLLLLLFLAATTVTSHSHASELSFLHQIHLLRPQSGAAGDHLPGITCLSWRLGVETNNIVGWITVPGECEGYVGHYMLGQQYREDSKAVTDEAFLYAASLKLAGDGNDIWIFDIDETTLSNLPYYASHGFGAQPFNATLFNKWVLEGKAPALPESLKLYRKLRSLGIKIVFITGRTEDQRTVTANNLKKAGYSSWLKLILKSSSYSGKTAVFYKSSERAKLEKNGYRIIGNIGDQWSDLLGTNTGNRTFKLPDPMYYIS</sequence>
<name>A0A2C9UZG7_MANES</name>
<organism evidence="7 8">
    <name type="scientific">Manihot esculenta</name>
    <name type="common">Cassava</name>
    <name type="synonym">Jatropha manihot</name>
    <dbReference type="NCBI Taxonomy" id="3983"/>
    <lineage>
        <taxon>Eukaryota</taxon>
        <taxon>Viridiplantae</taxon>
        <taxon>Streptophyta</taxon>
        <taxon>Embryophyta</taxon>
        <taxon>Tracheophyta</taxon>
        <taxon>Spermatophyta</taxon>
        <taxon>Magnoliopsida</taxon>
        <taxon>eudicotyledons</taxon>
        <taxon>Gunneridae</taxon>
        <taxon>Pentapetalae</taxon>
        <taxon>rosids</taxon>
        <taxon>fabids</taxon>
        <taxon>Malpighiales</taxon>
        <taxon>Euphorbiaceae</taxon>
        <taxon>Crotonoideae</taxon>
        <taxon>Manihoteae</taxon>
        <taxon>Manihot</taxon>
    </lineage>
</organism>
<dbReference type="Proteomes" id="UP000091857">
    <property type="component" value="Chromosome 11"/>
</dbReference>
<dbReference type="OrthoDB" id="59415at2759"/>
<evidence type="ECO:0000256" key="4">
    <source>
        <dbReference type="ARBA" id="ARBA00023180"/>
    </source>
</evidence>
<dbReference type="InterPro" id="IPR036412">
    <property type="entry name" value="HAD-like_sf"/>
</dbReference>
<dbReference type="InterPro" id="IPR014403">
    <property type="entry name" value="APS1/VSP"/>
</dbReference>
<dbReference type="PANTHER" id="PTHR31284:SF19">
    <property type="entry name" value="VEGETATIVE STORAGE PROTEIN 1-RELATED"/>
    <property type="match status" value="1"/>
</dbReference>
<comment type="caution">
    <text evidence="7">The sequence shown here is derived from an EMBL/GenBank/DDBJ whole genome shotgun (WGS) entry which is preliminary data.</text>
</comment>